<dbReference type="Proteomes" id="UP000199170">
    <property type="component" value="Unassembled WGS sequence"/>
</dbReference>
<dbReference type="STRING" id="660517.SAMN04487946_106160"/>
<accession>A0A1H3H4B7</accession>
<evidence type="ECO:0000313" key="2">
    <source>
        <dbReference type="EMBL" id="SDY10356.1"/>
    </source>
</evidence>
<evidence type="ECO:0000256" key="1">
    <source>
        <dbReference type="SAM" id="MobiDB-lite"/>
    </source>
</evidence>
<gene>
    <name evidence="2" type="ORF">SAMN04487946_106160</name>
</gene>
<evidence type="ECO:0000313" key="3">
    <source>
        <dbReference type="Proteomes" id="UP000199170"/>
    </source>
</evidence>
<organism evidence="2 3">
    <name type="scientific">Halobellus clavatus</name>
    <dbReference type="NCBI Taxonomy" id="660517"/>
    <lineage>
        <taxon>Archaea</taxon>
        <taxon>Methanobacteriati</taxon>
        <taxon>Methanobacteriota</taxon>
        <taxon>Stenosarchaea group</taxon>
        <taxon>Halobacteria</taxon>
        <taxon>Halobacteriales</taxon>
        <taxon>Haloferacaceae</taxon>
        <taxon>Halobellus</taxon>
    </lineage>
</organism>
<feature type="region of interest" description="Disordered" evidence="1">
    <location>
        <begin position="197"/>
        <end position="302"/>
    </location>
</feature>
<feature type="compositionally biased region" description="Low complexity" evidence="1">
    <location>
        <begin position="272"/>
        <end position="282"/>
    </location>
</feature>
<proteinExistence type="predicted"/>
<protein>
    <recommendedName>
        <fullName evidence="4">SipW-cognate class signal peptide</fullName>
    </recommendedName>
</protein>
<sequence>MGARDAADGISRSRLLLVVVLGVALMGAGAGALSGGGALLENRPFGIGSDSALSDAPQLTVAAADPVDVRNDAGDVGTVTGSLGGSLVVRDDVDRIELLVRSRLPDGSKVESTRLTTGAVTAGTVDIGSTVGGPGTVYLDADQSDGFDVAVPGSVAVRRGAISVTARLFATDGTVTSVNAADEYEFTVDRPAARVVSFGSGDERGTPTVETGLGVDRDSVGTPSRGDAGPSLSVQTAGGGTTGGSGSGGTSDADGTDAEREGSTDGTGGTGTPTTALFTAGGVMPGSSGGSETIFGPPDPGQDTLLLTVGGVVDNENGLTEPEAEVDDTPSVGELSANLDIRIVVVRESGVRRYVAGGSNAFVPLASVSGASESVPVGANETVSVGFEWRIDSVVGNEIQGDSTTLSVHGRFTS</sequence>
<dbReference type="RefSeq" id="WP_089767263.1">
    <property type="nucleotide sequence ID" value="NZ_FNPB01000006.1"/>
</dbReference>
<keyword evidence="3" id="KW-1185">Reference proteome</keyword>
<reference evidence="3" key="1">
    <citation type="submission" date="2016-10" db="EMBL/GenBank/DDBJ databases">
        <authorList>
            <person name="Varghese N."/>
            <person name="Submissions S."/>
        </authorList>
    </citation>
    <scope>NUCLEOTIDE SEQUENCE [LARGE SCALE GENOMIC DNA]</scope>
    <source>
        <strain evidence="3">CGMCC 1.10118</strain>
    </source>
</reference>
<dbReference type="EMBL" id="FNPB01000006">
    <property type="protein sequence ID" value="SDY10356.1"/>
    <property type="molecule type" value="Genomic_DNA"/>
</dbReference>
<name>A0A1H3H4B7_9EURY</name>
<feature type="compositionally biased region" description="Gly residues" evidence="1">
    <location>
        <begin position="237"/>
        <end position="249"/>
    </location>
</feature>
<dbReference type="AlphaFoldDB" id="A0A1H3H4B7"/>
<dbReference type="OrthoDB" id="137379at2157"/>
<evidence type="ECO:0008006" key="4">
    <source>
        <dbReference type="Google" id="ProtNLM"/>
    </source>
</evidence>